<evidence type="ECO:0000256" key="2">
    <source>
        <dbReference type="ARBA" id="ARBA00022694"/>
    </source>
</evidence>
<keyword evidence="2 3" id="KW-0819">tRNA processing</keyword>
<feature type="binding site" evidence="3">
    <location>
        <position position="153"/>
    </location>
    <ligand>
        <name>ATP</name>
        <dbReference type="ChEBI" id="CHEBI:30616"/>
    </ligand>
</feature>
<dbReference type="PANTHER" id="PTHR37825">
    <property type="entry name" value="TRNA(MET) CYTIDINE ACETATE LIGASE"/>
    <property type="match status" value="1"/>
</dbReference>
<evidence type="ECO:0000256" key="3">
    <source>
        <dbReference type="HAMAP-Rule" id="MF_01539"/>
    </source>
</evidence>
<name>A0ABY4PCQ0_9LACO</name>
<organism evidence="4 5">
    <name type="scientific">Bombilactobacillus thymidiniphilus</name>
    <dbReference type="NCBI Taxonomy" id="2923363"/>
    <lineage>
        <taxon>Bacteria</taxon>
        <taxon>Bacillati</taxon>
        <taxon>Bacillota</taxon>
        <taxon>Bacilli</taxon>
        <taxon>Lactobacillales</taxon>
        <taxon>Lactobacillaceae</taxon>
        <taxon>Bombilactobacillus</taxon>
    </lineage>
</organism>
<dbReference type="SUPFAM" id="SSF52374">
    <property type="entry name" value="Nucleotidylyl transferase"/>
    <property type="match status" value="1"/>
</dbReference>
<keyword evidence="3" id="KW-0547">Nucleotide-binding</keyword>
<sequence>MTIVGLVVEYNPFHNGHLWQIQQVKQKLHPECLVVVMSGNFVQRGEVALVDKWQRAQMALAAGVDLVIELPVYGALQPADLFAEEAVRLLRELQVTDLAFGTEKPALDYWKLGQQLNELTTEPALFKDYRNTYATQFNQLLQEQLGFMLTKPNELLGVAYAQAAGKLDYAVNLLPLPRIGGVQHDDPRLLPYFSSASAIRTAVLNNQNYATAVPPFVQQQLSNNALFNEQLFPYLKYRLLTANLSELSQIYQMSEGLQYKLQQEITNATDFQDFLYKIKSKRFTFARLRRLCLYTLLNITTEQMQEMRAKRYLHVLGFNARGRQQLHNIRQQVTLPVVTKVTQKMGQKNGLMAKEIQVDQMLQLLGVPEQNFGRQPIMRK</sequence>
<keyword evidence="3" id="KW-0963">Cytoplasm</keyword>
<evidence type="ECO:0000313" key="4">
    <source>
        <dbReference type="EMBL" id="UQS83370.1"/>
    </source>
</evidence>
<dbReference type="InterPro" id="IPR014729">
    <property type="entry name" value="Rossmann-like_a/b/a_fold"/>
</dbReference>
<dbReference type="Pfam" id="PF05636">
    <property type="entry name" value="HIGH_NTase1"/>
    <property type="match status" value="1"/>
</dbReference>
<dbReference type="NCBIfam" id="NF010191">
    <property type="entry name" value="PRK13670.1"/>
    <property type="match status" value="1"/>
</dbReference>
<dbReference type="Gene3D" id="3.40.50.620">
    <property type="entry name" value="HUPs"/>
    <property type="match status" value="1"/>
</dbReference>
<feature type="binding site" evidence="3">
    <location>
        <begin position="7"/>
        <end position="20"/>
    </location>
    <ligand>
        <name>ATP</name>
        <dbReference type="ChEBI" id="CHEBI:30616"/>
    </ligand>
</feature>
<dbReference type="PANTHER" id="PTHR37825:SF1">
    <property type="entry name" value="TRNA(MET) CYTIDINE ACETATE LIGASE"/>
    <property type="match status" value="1"/>
</dbReference>
<keyword evidence="1 3" id="KW-0436">Ligase</keyword>
<dbReference type="RefSeq" id="WP_249512596.1">
    <property type="nucleotide sequence ID" value="NZ_CP093365.1"/>
</dbReference>
<dbReference type="EC" id="6.3.4.-" evidence="3"/>
<dbReference type="EMBL" id="CP093365">
    <property type="protein sequence ID" value="UQS83370.1"/>
    <property type="molecule type" value="Genomic_DNA"/>
</dbReference>
<comment type="function">
    <text evidence="3">Catalyzes the formation of N(4)-acetylcytidine (ac(4)C) at the wobble position of elongator tRNA(Met), using acetate and ATP as substrates. First activates an acetate ion to form acetyladenylate (Ac-AMP) and then transfers the acetyl group to tRNA to form ac(4)C34.</text>
</comment>
<keyword evidence="3" id="KW-0820">tRNA-binding</keyword>
<gene>
    <name evidence="3" type="primary">tmcAL</name>
    <name evidence="4" type="ORF">MOO47_06230</name>
</gene>
<dbReference type="InterPro" id="IPR008513">
    <property type="entry name" value="tRNA(Met)_cyd_acetate_ligase"/>
</dbReference>
<evidence type="ECO:0000313" key="5">
    <source>
        <dbReference type="Proteomes" id="UP000831947"/>
    </source>
</evidence>
<keyword evidence="3" id="KW-0067">ATP-binding</keyword>
<proteinExistence type="inferred from homology"/>
<dbReference type="HAMAP" id="MF_01539">
    <property type="entry name" value="TmcAL"/>
    <property type="match status" value="1"/>
</dbReference>
<keyword evidence="5" id="KW-1185">Reference proteome</keyword>
<comment type="subcellular location">
    <subcellularLocation>
        <location evidence="3">Cytoplasm</location>
    </subcellularLocation>
</comment>
<dbReference type="Proteomes" id="UP000831947">
    <property type="component" value="Chromosome"/>
</dbReference>
<feature type="binding site" evidence="3">
    <location>
        <begin position="178"/>
        <end position="179"/>
    </location>
    <ligand>
        <name>ATP</name>
        <dbReference type="ChEBI" id="CHEBI:30616"/>
    </ligand>
</feature>
<comment type="similarity">
    <text evidence="3">Belongs to the TmcAL family.</text>
</comment>
<keyword evidence="3" id="KW-0694">RNA-binding</keyword>
<evidence type="ECO:0000256" key="1">
    <source>
        <dbReference type="ARBA" id="ARBA00022598"/>
    </source>
</evidence>
<feature type="binding site" evidence="3">
    <location>
        <position position="101"/>
    </location>
    <ligand>
        <name>ATP</name>
        <dbReference type="ChEBI" id="CHEBI:30616"/>
    </ligand>
</feature>
<accession>A0ABY4PCQ0</accession>
<comment type="catalytic activity">
    <reaction evidence="3">
        <text>cytidine(34) in elongator tRNA(Met) + acetate + ATP = N(4)-acetylcytidine(34) in elongator tRNA(Met) + AMP + diphosphate</text>
        <dbReference type="Rhea" id="RHEA:58144"/>
        <dbReference type="Rhea" id="RHEA-COMP:10693"/>
        <dbReference type="Rhea" id="RHEA-COMP:10694"/>
        <dbReference type="ChEBI" id="CHEBI:30089"/>
        <dbReference type="ChEBI" id="CHEBI:30616"/>
        <dbReference type="ChEBI" id="CHEBI:33019"/>
        <dbReference type="ChEBI" id="CHEBI:74900"/>
        <dbReference type="ChEBI" id="CHEBI:82748"/>
        <dbReference type="ChEBI" id="CHEBI:456215"/>
    </reaction>
</comment>
<reference evidence="4 5" key="1">
    <citation type="journal article" date="2022" name="Int. J. Syst. Evol. Microbiol.">
        <title>Apilactobacillus apisilvae sp. nov., Nicolia spurrieriana gen. nov. sp. nov., Bombilactobacillus folatiphilus sp. nov. and Bombilactobacillus thymidiniphilus sp. nov., four new lactic acid bacterial isolates from stingless bees Tetragonula carbonaria and Austroplebeia australis.</title>
        <authorList>
            <person name="Oliphant S.A."/>
            <person name="Watson-Haigh N.S."/>
            <person name="Sumby K.M."/>
            <person name="Gardner J."/>
            <person name="Groom S."/>
            <person name="Jiranek V."/>
        </authorList>
    </citation>
    <scope>NUCLEOTIDE SEQUENCE [LARGE SCALE GENOMIC DNA]</scope>
    <source>
        <strain evidence="4 5">SG4_A1</strain>
    </source>
</reference>
<protein>
    <recommendedName>
        <fullName evidence="3">tRNA(Met) cytidine acetate ligase</fullName>
        <ecNumber evidence="3">6.3.4.-</ecNumber>
    </recommendedName>
</protein>